<dbReference type="GO" id="GO:0005524">
    <property type="term" value="F:ATP binding"/>
    <property type="evidence" value="ECO:0007669"/>
    <property type="project" value="InterPro"/>
</dbReference>
<dbReference type="GO" id="GO:0006260">
    <property type="term" value="P:DNA replication"/>
    <property type="evidence" value="ECO:0007669"/>
    <property type="project" value="TreeGrafter"/>
</dbReference>
<dbReference type="Pfam" id="PF01695">
    <property type="entry name" value="IstB_IS21"/>
    <property type="match status" value="1"/>
</dbReference>
<dbReference type="GO" id="GO:0004386">
    <property type="term" value="F:helicase activity"/>
    <property type="evidence" value="ECO:0007669"/>
    <property type="project" value="UniProtKB-KW"/>
</dbReference>
<dbReference type="CDD" id="cd00009">
    <property type="entry name" value="AAA"/>
    <property type="match status" value="1"/>
</dbReference>
<dbReference type="EMBL" id="BK057794">
    <property type="protein sequence ID" value="DAE92085.1"/>
    <property type="molecule type" value="Genomic_DNA"/>
</dbReference>
<keyword evidence="2" id="KW-0378">Hydrolase</keyword>
<feature type="domain" description="AAA+ ATPase" evidence="1">
    <location>
        <begin position="137"/>
        <end position="269"/>
    </location>
</feature>
<dbReference type="PANTHER" id="PTHR30050:SF4">
    <property type="entry name" value="ATP-BINDING PROTEIN RV3427C IN INSERTION SEQUENCE-RELATED"/>
    <property type="match status" value="1"/>
</dbReference>
<dbReference type="SUPFAM" id="SSF52540">
    <property type="entry name" value="P-loop containing nucleoside triphosphate hydrolases"/>
    <property type="match status" value="1"/>
</dbReference>
<proteinExistence type="predicted"/>
<dbReference type="InterPro" id="IPR002611">
    <property type="entry name" value="IstB_ATP-bd"/>
</dbReference>
<keyword evidence="2" id="KW-0547">Nucleotide-binding</keyword>
<dbReference type="PANTHER" id="PTHR30050">
    <property type="entry name" value="CHROMOSOMAL REPLICATION INITIATOR PROTEIN DNAA"/>
    <property type="match status" value="1"/>
</dbReference>
<protein>
    <submittedName>
        <fullName evidence="2">Replicative helicase</fullName>
    </submittedName>
</protein>
<accession>A0A8S5RS57</accession>
<dbReference type="SMART" id="SM00382">
    <property type="entry name" value="AAA"/>
    <property type="match status" value="1"/>
</dbReference>
<sequence>MGDIGNTASDVLDKIISEHQPDRNPEDYLKGNILYCGKCHTAKQRIVSFPLFDSSDRKEEKVVRCMCKCESEERDARIKEEEYRQEMMKIERLREASLIGSKLRNASLKTFQTTPENKKLFTIVSNYVDNFDDMYKSGEGLLLWGPVGTGKSYAAACIANELLRRSVSVVMTSFVKILQAIGDVKVDESTYMARLNSAKLLILDDLGTERDTGFAIEKVYNIIDSRYLAEKPLILTTNLDFQEMTNCQDLRYKRVYDRIFEKCYPVRVAGNSWRMGEAAKRFDEMKKILEG</sequence>
<dbReference type="Gene3D" id="3.40.50.300">
    <property type="entry name" value="P-loop containing nucleotide triphosphate hydrolases"/>
    <property type="match status" value="1"/>
</dbReference>
<organism evidence="2">
    <name type="scientific">Myoviridae sp. ct5xZ3</name>
    <dbReference type="NCBI Taxonomy" id="2827601"/>
    <lineage>
        <taxon>Viruses</taxon>
        <taxon>Duplodnaviria</taxon>
        <taxon>Heunggongvirae</taxon>
        <taxon>Uroviricota</taxon>
        <taxon>Caudoviricetes</taxon>
    </lineage>
</organism>
<keyword evidence="2" id="KW-0347">Helicase</keyword>
<keyword evidence="2" id="KW-0067">ATP-binding</keyword>
<reference evidence="2" key="1">
    <citation type="journal article" date="2021" name="Proc. Natl. Acad. Sci. U.S.A.">
        <title>A Catalog of Tens of Thousands of Viruses from Human Metagenomes Reveals Hidden Associations with Chronic Diseases.</title>
        <authorList>
            <person name="Tisza M.J."/>
            <person name="Buck C.B."/>
        </authorList>
    </citation>
    <scope>NUCLEOTIDE SEQUENCE</scope>
    <source>
        <strain evidence="2">Ct5xZ3</strain>
    </source>
</reference>
<evidence type="ECO:0000259" key="1">
    <source>
        <dbReference type="SMART" id="SM00382"/>
    </source>
</evidence>
<dbReference type="InterPro" id="IPR027417">
    <property type="entry name" value="P-loop_NTPase"/>
</dbReference>
<dbReference type="InterPro" id="IPR003593">
    <property type="entry name" value="AAA+_ATPase"/>
</dbReference>
<name>A0A8S5RS57_9CAUD</name>
<dbReference type="NCBIfam" id="NF005992">
    <property type="entry name" value="PRK08116.1"/>
    <property type="match status" value="1"/>
</dbReference>
<evidence type="ECO:0000313" key="2">
    <source>
        <dbReference type="EMBL" id="DAE92085.1"/>
    </source>
</evidence>